<name>A0A914P8X8_9BILA</name>
<dbReference type="Proteomes" id="UP000887578">
    <property type="component" value="Unplaced"/>
</dbReference>
<keyword evidence="1" id="KW-1185">Reference proteome</keyword>
<accession>A0A914P8X8</accession>
<dbReference type="AlphaFoldDB" id="A0A914P8X8"/>
<evidence type="ECO:0000313" key="1">
    <source>
        <dbReference type="Proteomes" id="UP000887578"/>
    </source>
</evidence>
<sequence>MKGHFEEWTSNDLSVINTLFGKVQGTIQEKAAFDVLDIEEFKNLIQNLAQTPEWQKYPELQKWAKTPHRVDRYFEGYGLLYRIIAGWGFNFATTNALECLNMLVKSGQKKMALHDLIIHLLDYVTKQIQSAAMTLIGTSKYHLKDLSKMLKRQN</sequence>
<evidence type="ECO:0000313" key="2">
    <source>
        <dbReference type="WBParaSite" id="PDA_v2.g13930.t1"/>
    </source>
</evidence>
<proteinExistence type="predicted"/>
<protein>
    <submittedName>
        <fullName evidence="2">Uncharacterized protein</fullName>
    </submittedName>
</protein>
<dbReference type="WBParaSite" id="PDA_v2.g13930.t1">
    <property type="protein sequence ID" value="PDA_v2.g13930.t1"/>
    <property type="gene ID" value="PDA_v2.g13930"/>
</dbReference>
<organism evidence="1 2">
    <name type="scientific">Panagrolaimus davidi</name>
    <dbReference type="NCBI Taxonomy" id="227884"/>
    <lineage>
        <taxon>Eukaryota</taxon>
        <taxon>Metazoa</taxon>
        <taxon>Ecdysozoa</taxon>
        <taxon>Nematoda</taxon>
        <taxon>Chromadorea</taxon>
        <taxon>Rhabditida</taxon>
        <taxon>Tylenchina</taxon>
        <taxon>Panagrolaimomorpha</taxon>
        <taxon>Panagrolaimoidea</taxon>
        <taxon>Panagrolaimidae</taxon>
        <taxon>Panagrolaimus</taxon>
    </lineage>
</organism>
<reference evidence="2" key="1">
    <citation type="submission" date="2022-11" db="UniProtKB">
        <authorList>
            <consortium name="WormBaseParasite"/>
        </authorList>
    </citation>
    <scope>IDENTIFICATION</scope>
</reference>